<reference evidence="1" key="1">
    <citation type="journal article" date="2014" name="Front. Microbiol.">
        <title>High frequency of phylogenetically diverse reductive dehalogenase-homologous genes in deep subseafloor sedimentary metagenomes.</title>
        <authorList>
            <person name="Kawai M."/>
            <person name="Futagami T."/>
            <person name="Toyoda A."/>
            <person name="Takaki Y."/>
            <person name="Nishi S."/>
            <person name="Hori S."/>
            <person name="Arai W."/>
            <person name="Tsubouchi T."/>
            <person name="Morono Y."/>
            <person name="Uchiyama I."/>
            <person name="Ito T."/>
            <person name="Fujiyama A."/>
            <person name="Inagaki F."/>
            <person name="Takami H."/>
        </authorList>
    </citation>
    <scope>NUCLEOTIDE SEQUENCE</scope>
    <source>
        <strain evidence="1">Expedition CK06-06</strain>
    </source>
</reference>
<comment type="caution">
    <text evidence="1">The sequence shown here is derived from an EMBL/GenBank/DDBJ whole genome shotgun (WGS) entry which is preliminary data.</text>
</comment>
<accession>X1HXD1</accession>
<proteinExistence type="predicted"/>
<feature type="non-terminal residue" evidence="1">
    <location>
        <position position="65"/>
    </location>
</feature>
<evidence type="ECO:0000313" key="1">
    <source>
        <dbReference type="EMBL" id="GAH61735.1"/>
    </source>
</evidence>
<organism evidence="1">
    <name type="scientific">marine sediment metagenome</name>
    <dbReference type="NCBI Taxonomy" id="412755"/>
    <lineage>
        <taxon>unclassified sequences</taxon>
        <taxon>metagenomes</taxon>
        <taxon>ecological metagenomes</taxon>
    </lineage>
</organism>
<gene>
    <name evidence="1" type="ORF">S03H2_29393</name>
</gene>
<sequence length="65" mass="7421">MIKKMRKKLFVTLFVLSFLNIASISMLILPTTASTKGIINYTPVDIGWELRNKEVDFSAELESKE</sequence>
<dbReference type="AlphaFoldDB" id="X1HXD1"/>
<protein>
    <submittedName>
        <fullName evidence="1">Uncharacterized protein</fullName>
    </submittedName>
</protein>
<dbReference type="EMBL" id="BARU01017740">
    <property type="protein sequence ID" value="GAH61735.1"/>
    <property type="molecule type" value="Genomic_DNA"/>
</dbReference>
<name>X1HXD1_9ZZZZ</name>